<dbReference type="GO" id="GO:0004252">
    <property type="term" value="F:serine-type endopeptidase activity"/>
    <property type="evidence" value="ECO:0007669"/>
    <property type="project" value="TreeGrafter"/>
</dbReference>
<reference evidence="3 4" key="1">
    <citation type="submission" date="2018-10" db="EMBL/GenBank/DDBJ databases">
        <authorList>
            <person name="Chen W.-M."/>
        </authorList>
    </citation>
    <scope>NUCLEOTIDE SEQUENCE [LARGE SCALE GENOMIC DNA]</scope>
    <source>
        <strain evidence="3 4">THS-13</strain>
    </source>
</reference>
<evidence type="ECO:0000313" key="3">
    <source>
        <dbReference type="EMBL" id="ROH91196.1"/>
    </source>
</evidence>
<dbReference type="Gene3D" id="2.120.10.30">
    <property type="entry name" value="TolB, C-terminal domain"/>
    <property type="match status" value="1"/>
</dbReference>
<proteinExistence type="predicted"/>
<organism evidence="3 4">
    <name type="scientific">Stagnimonas aquatica</name>
    <dbReference type="NCBI Taxonomy" id="2689987"/>
    <lineage>
        <taxon>Bacteria</taxon>
        <taxon>Pseudomonadati</taxon>
        <taxon>Pseudomonadota</taxon>
        <taxon>Gammaproteobacteria</taxon>
        <taxon>Nevskiales</taxon>
        <taxon>Nevskiaceae</taxon>
        <taxon>Stagnimonas</taxon>
    </lineage>
</organism>
<sequence>MLRICLLSSLALLAACGKKEAPPAASAPVVAAAVAPPALIPRAELFGNPDKALPKLSPDGQQLSWLAPVDGVLNIWVAPATDPKAAKPVTRDSGRGIRQYYWAYDNQRLLYLQDSGGDENFHVYAVELASLKTTDLTPYKGSRAEINGLSHKLPGEILVGLNDRGDHSLHDLYRIDIASGKRKLVEKNPGFAGYVSDDDYAVKLAIRSEPDGSTTYLQRDAKGRWQPLLSVGLEDALTTNVLGLDAKGETLYLLDSRGRDTAALATLGLKDSAPKLVFEDARADVDEVLINPVSHGLEAVASNYEKPVWTVLDEAVKADFAALAALAGDGYFKVLDRTLDDRRWVVGVDRSDASYKTYVYDRASRKAEFLFANRPWYEGKTLAKMHPRVLKARDGLKLVSYLSLPVESDPDGDGLPNQPLPLVLNVHGGPWARDEWGLDSEHQWLANRGYAVLSVNYRGSTGFGKNFVNASNLEWAGKMHEDLLDAVQWAIDSKITSADKVAIYGGSYGGYATLVGLSFTPDTFACGVDIVGPSNLNTLLSTIPPYWKTFFEQFAKRVGDPRTEEGKKLLTERSPLSRVEQIKKPLLIAQGANDPRVKQAEAEQIVAAMQAKQIPVTYVLYPDEGHGFARPPNRQSFYAISEAFLEKCLGGRAEAVGKDFANSSLQVKVGAEFVPGLSQSLQAAGTSP</sequence>
<dbReference type="Proteomes" id="UP000282106">
    <property type="component" value="Unassembled WGS sequence"/>
</dbReference>
<dbReference type="RefSeq" id="WP_123211651.1">
    <property type="nucleotide sequence ID" value="NZ_RJVO01000003.1"/>
</dbReference>
<protein>
    <submittedName>
        <fullName evidence="3">S9 family peptidase</fullName>
    </submittedName>
</protein>
<dbReference type="InterPro" id="IPR001375">
    <property type="entry name" value="Peptidase_S9_cat"/>
</dbReference>
<gene>
    <name evidence="3" type="ORF">ED208_07995</name>
</gene>
<evidence type="ECO:0000259" key="2">
    <source>
        <dbReference type="Pfam" id="PF00326"/>
    </source>
</evidence>
<dbReference type="EMBL" id="RJVO01000003">
    <property type="protein sequence ID" value="ROH91196.1"/>
    <property type="molecule type" value="Genomic_DNA"/>
</dbReference>
<name>A0A3N0VEP5_9GAMM</name>
<dbReference type="PROSITE" id="PS51257">
    <property type="entry name" value="PROKAR_LIPOPROTEIN"/>
    <property type="match status" value="1"/>
</dbReference>
<evidence type="ECO:0000256" key="1">
    <source>
        <dbReference type="ARBA" id="ARBA00022801"/>
    </source>
</evidence>
<evidence type="ECO:0000313" key="4">
    <source>
        <dbReference type="Proteomes" id="UP000282106"/>
    </source>
</evidence>
<dbReference type="GO" id="GO:0006508">
    <property type="term" value="P:proteolysis"/>
    <property type="evidence" value="ECO:0007669"/>
    <property type="project" value="InterPro"/>
</dbReference>
<dbReference type="PANTHER" id="PTHR42776:SF27">
    <property type="entry name" value="DIPEPTIDYL PEPTIDASE FAMILY MEMBER 6"/>
    <property type="match status" value="1"/>
</dbReference>
<dbReference type="PANTHER" id="PTHR42776">
    <property type="entry name" value="SERINE PEPTIDASE S9 FAMILY MEMBER"/>
    <property type="match status" value="1"/>
</dbReference>
<dbReference type="SUPFAM" id="SSF53474">
    <property type="entry name" value="alpha/beta-Hydrolases"/>
    <property type="match status" value="1"/>
</dbReference>
<keyword evidence="1" id="KW-0378">Hydrolase</keyword>
<keyword evidence="4" id="KW-1185">Reference proteome</keyword>
<dbReference type="SUPFAM" id="SSF82171">
    <property type="entry name" value="DPP6 N-terminal domain-like"/>
    <property type="match status" value="1"/>
</dbReference>
<feature type="domain" description="Peptidase S9 prolyl oligopeptidase catalytic" evidence="2">
    <location>
        <begin position="436"/>
        <end position="651"/>
    </location>
</feature>
<dbReference type="InParanoid" id="A0A3N0VEP5"/>
<dbReference type="Pfam" id="PF00326">
    <property type="entry name" value="Peptidase_S9"/>
    <property type="match status" value="1"/>
</dbReference>
<dbReference type="Gene3D" id="3.40.50.1820">
    <property type="entry name" value="alpha/beta hydrolase"/>
    <property type="match status" value="1"/>
</dbReference>
<comment type="caution">
    <text evidence="3">The sequence shown here is derived from an EMBL/GenBank/DDBJ whole genome shotgun (WGS) entry which is preliminary data.</text>
</comment>
<accession>A0A3N0VEP5</accession>
<dbReference type="InterPro" id="IPR029058">
    <property type="entry name" value="AB_hydrolase_fold"/>
</dbReference>
<dbReference type="InterPro" id="IPR011042">
    <property type="entry name" value="6-blade_b-propeller_TolB-like"/>
</dbReference>
<dbReference type="AlphaFoldDB" id="A0A3N0VEP5"/>